<feature type="compositionally biased region" description="Basic and acidic residues" evidence="1">
    <location>
        <begin position="178"/>
        <end position="190"/>
    </location>
</feature>
<evidence type="ECO:0000256" key="1">
    <source>
        <dbReference type="SAM" id="MobiDB-lite"/>
    </source>
</evidence>
<sequence>MRAVSAVSCSGRPWQRSGPAERARIPDFQPVLGDRKERVHQMKRLFRILLAGIGVLALLAVAGVVYVTTFVDPNDLKPRLVEAVKERTGLDLSLNGPISWTFYPRLGVTVEDAVARLPDQDRVSDPFAAFTRADVKVRLAPLITGDVSVDGVTLDGLKLNLVRDASGHGNWQTLAEEMAERTDQSTDDSRPASSGNASQSGVSHTADRPLSIDIASIEVSNGQVHYIDRQKAVDATLSQVNLGASNVSLDSPFPLQLSFDMSSVQPSLNGHLALKGSTRLNLRDQRYAMSGFDLETDLQLPTLNEQKAQHFALTGDQLTADLKIRRYQLDGATLGAELHPEQGKEQPLSLNATFGAAADLDEGTAQLHDLVVTSGDDLRLTGGLQAESLTTQPAWRGQLHLDPLNLREWLGRFGKAPASADDQSLTRVALDTQISGNQQQARFSDLSLTLDDTRLTGSAGIGLKGQQLSFDLTGNALNLDRYLPPRQQAPQQDDRTAMLEMLGTRPAMAASEGAELLPVDLLRSLALDGRLRLDALTVRGARLSGVLMKVAGSNGQHRLEQLTAGLYNGTFNASGALDVRKTPLELSFDEKIHGVQLQALLADVAQRGKLMRGTLDLDGQFRSRTNQLDTMTRNLNGQASMKVTDGALLGANISKQLCTTAAALQGRSSDRQWSDDTPFDRLSATATITDGVVHNDDLQVAIPGIELSGKGQANLVTQRFAYNLGAHFVDTADSNACRVTDALTQVRLPVQCEGDFAAPPAQWCHFDQDAFRKVLTKMAASKGQKVLGKELDRQLEGKLGEKLDDKLGKEGSKNLKDRLEGLFK</sequence>
<organism evidence="4 5">
    <name type="scientific">Kushneria phosphatilytica</name>
    <dbReference type="NCBI Taxonomy" id="657387"/>
    <lineage>
        <taxon>Bacteria</taxon>
        <taxon>Pseudomonadati</taxon>
        <taxon>Pseudomonadota</taxon>
        <taxon>Gammaproteobacteria</taxon>
        <taxon>Oceanospirillales</taxon>
        <taxon>Halomonadaceae</taxon>
        <taxon>Kushneria</taxon>
    </lineage>
</organism>
<dbReference type="GO" id="GO:0090313">
    <property type="term" value="P:regulation of protein targeting to membrane"/>
    <property type="evidence" value="ECO:0007669"/>
    <property type="project" value="TreeGrafter"/>
</dbReference>
<proteinExistence type="predicted"/>
<feature type="transmembrane region" description="Helical" evidence="2">
    <location>
        <begin position="45"/>
        <end position="67"/>
    </location>
</feature>
<feature type="region of interest" description="Disordered" evidence="1">
    <location>
        <begin position="177"/>
        <end position="206"/>
    </location>
</feature>
<dbReference type="KEGG" id="kuy:FY550_14760"/>
<dbReference type="Proteomes" id="UP000322553">
    <property type="component" value="Chromosome"/>
</dbReference>
<feature type="compositionally biased region" description="Polar residues" evidence="1">
    <location>
        <begin position="191"/>
        <end position="203"/>
    </location>
</feature>
<evidence type="ECO:0000313" key="5">
    <source>
        <dbReference type="Proteomes" id="UP000322553"/>
    </source>
</evidence>
<accession>A0A5C1A092</accession>
<keyword evidence="2" id="KW-1133">Transmembrane helix</keyword>
<name>A0A5C1A092_9GAMM</name>
<dbReference type="InterPro" id="IPR052894">
    <property type="entry name" value="AsmA-related"/>
</dbReference>
<dbReference type="GO" id="GO:0005886">
    <property type="term" value="C:plasma membrane"/>
    <property type="evidence" value="ECO:0007669"/>
    <property type="project" value="TreeGrafter"/>
</dbReference>
<keyword evidence="5" id="KW-1185">Reference proteome</keyword>
<gene>
    <name evidence="4" type="ORF">FY550_14760</name>
</gene>
<evidence type="ECO:0000259" key="3">
    <source>
        <dbReference type="Pfam" id="PF05170"/>
    </source>
</evidence>
<evidence type="ECO:0000313" key="4">
    <source>
        <dbReference type="EMBL" id="QEL12272.1"/>
    </source>
</evidence>
<feature type="domain" description="AsmA" evidence="3">
    <location>
        <begin position="42"/>
        <end position="697"/>
    </location>
</feature>
<dbReference type="OrthoDB" id="9766390at2"/>
<protein>
    <submittedName>
        <fullName evidence="4">AsmA family protein</fullName>
    </submittedName>
</protein>
<dbReference type="PANTHER" id="PTHR30441:SF4">
    <property type="entry name" value="PROTEIN ASMA"/>
    <property type="match status" value="1"/>
</dbReference>
<keyword evidence="2" id="KW-0812">Transmembrane</keyword>
<keyword evidence="2" id="KW-0472">Membrane</keyword>
<dbReference type="PANTHER" id="PTHR30441">
    <property type="entry name" value="DUF748 DOMAIN-CONTAINING PROTEIN"/>
    <property type="match status" value="1"/>
</dbReference>
<reference evidence="4 5" key="1">
    <citation type="submission" date="2019-08" db="EMBL/GenBank/DDBJ databases">
        <title>Complete genome sequence of Kushneria sp. YCWA18, a halophilic phosphate-solubilizing bacterium isolated from Daqiao saltern in China.</title>
        <authorList>
            <person name="Du G.-X."/>
            <person name="Qu L.-Y."/>
        </authorList>
    </citation>
    <scope>NUCLEOTIDE SEQUENCE [LARGE SCALE GENOMIC DNA]</scope>
    <source>
        <strain evidence="4 5">YCWA18</strain>
    </source>
</reference>
<evidence type="ECO:0000256" key="2">
    <source>
        <dbReference type="SAM" id="Phobius"/>
    </source>
</evidence>
<dbReference type="EMBL" id="CP043420">
    <property type="protein sequence ID" value="QEL12272.1"/>
    <property type="molecule type" value="Genomic_DNA"/>
</dbReference>
<dbReference type="InterPro" id="IPR007844">
    <property type="entry name" value="AsmA"/>
</dbReference>
<feature type="region of interest" description="Disordered" evidence="1">
    <location>
        <begin position="1"/>
        <end position="20"/>
    </location>
</feature>
<dbReference type="AlphaFoldDB" id="A0A5C1A092"/>
<dbReference type="Pfam" id="PF05170">
    <property type="entry name" value="AsmA"/>
    <property type="match status" value="1"/>
</dbReference>